<keyword evidence="7" id="KW-0812">Transmembrane</keyword>
<sequence>MNRKTIRIIILLATVSLIGIIATQFFWVKNAYNLEEKQFNERVSLALSNVTHKLLSINKDEAEIFNPVKQISSNYFITTINDTVHPYLLETLLKNEFIERNINVNFEYVIYDCFTDSIVFGDFISLDKTEQDQLQSKSYNIKWDRDGHYFGVYFPTKLTYIINRMGIWMFSSSIILIIIIFFAYTINVILKQKRLSEIKNDFINNITHEFKTPISTISLSADVLLQPNLSPERLKNYAKIIKDENNRLKNQVDKVLQLATLEKDKLKLENEKLDLHEIINDSIKSFELLAKQQKGKIVSNLTASKFIIYGDRVHISNILYNLIDNAIKYSPEKPKIEIATNSTDEHIEISVKDNGLGIPEQSQKNIFEKFYREPTGNRHDIQGYGLGLNYVKAIVEAYKGKIKLISKEGEGSTFVIKLPFKK</sequence>
<evidence type="ECO:0000256" key="7">
    <source>
        <dbReference type="SAM" id="Phobius"/>
    </source>
</evidence>
<keyword evidence="10" id="KW-1185">Reference proteome</keyword>
<organism evidence="9 10">
    <name type="scientific">Vicingus serpentipes</name>
    <dbReference type="NCBI Taxonomy" id="1926625"/>
    <lineage>
        <taxon>Bacteria</taxon>
        <taxon>Pseudomonadati</taxon>
        <taxon>Bacteroidota</taxon>
        <taxon>Flavobacteriia</taxon>
        <taxon>Flavobacteriales</taxon>
        <taxon>Vicingaceae</taxon>
        <taxon>Vicingus</taxon>
    </lineage>
</organism>
<evidence type="ECO:0000256" key="5">
    <source>
        <dbReference type="ARBA" id="ARBA00022777"/>
    </source>
</evidence>
<dbReference type="PANTHER" id="PTHR43547">
    <property type="entry name" value="TWO-COMPONENT HISTIDINE KINASE"/>
    <property type="match status" value="1"/>
</dbReference>
<dbReference type="PRINTS" id="PR00344">
    <property type="entry name" value="BCTRLSENSOR"/>
</dbReference>
<reference evidence="9 10" key="1">
    <citation type="submission" date="2019-08" db="EMBL/GenBank/DDBJ databases">
        <title>Genome of Vicingus serpentipes NCIMB 15042.</title>
        <authorList>
            <person name="Bowman J.P."/>
        </authorList>
    </citation>
    <scope>NUCLEOTIDE SEQUENCE [LARGE SCALE GENOMIC DNA]</scope>
    <source>
        <strain evidence="9 10">NCIMB 15042</strain>
    </source>
</reference>
<dbReference type="InterPro" id="IPR036097">
    <property type="entry name" value="HisK_dim/P_sf"/>
</dbReference>
<dbReference type="PROSITE" id="PS50109">
    <property type="entry name" value="HIS_KIN"/>
    <property type="match status" value="1"/>
</dbReference>
<evidence type="ECO:0000256" key="1">
    <source>
        <dbReference type="ARBA" id="ARBA00000085"/>
    </source>
</evidence>
<dbReference type="CDD" id="cd00082">
    <property type="entry name" value="HisKA"/>
    <property type="match status" value="1"/>
</dbReference>
<gene>
    <name evidence="9" type="ORF">FRY74_10090</name>
</gene>
<comment type="catalytic activity">
    <reaction evidence="1">
        <text>ATP + protein L-histidine = ADP + protein N-phospho-L-histidine.</text>
        <dbReference type="EC" id="2.7.13.3"/>
    </reaction>
</comment>
<comment type="caution">
    <text evidence="9">The sequence shown here is derived from an EMBL/GenBank/DDBJ whole genome shotgun (WGS) entry which is preliminary data.</text>
</comment>
<keyword evidence="7" id="KW-1133">Transmembrane helix</keyword>
<dbReference type="PANTHER" id="PTHR43547:SF2">
    <property type="entry name" value="HYBRID SIGNAL TRANSDUCTION HISTIDINE KINASE C"/>
    <property type="match status" value="1"/>
</dbReference>
<keyword evidence="5 9" id="KW-0418">Kinase</keyword>
<name>A0A5C6RR16_9FLAO</name>
<keyword evidence="6" id="KW-0175">Coiled coil</keyword>
<dbReference type="Proteomes" id="UP000321721">
    <property type="component" value="Unassembled WGS sequence"/>
</dbReference>
<evidence type="ECO:0000313" key="9">
    <source>
        <dbReference type="EMBL" id="TXB64791.1"/>
    </source>
</evidence>
<evidence type="ECO:0000256" key="6">
    <source>
        <dbReference type="SAM" id="Coils"/>
    </source>
</evidence>
<evidence type="ECO:0000313" key="10">
    <source>
        <dbReference type="Proteomes" id="UP000321721"/>
    </source>
</evidence>
<dbReference type="InterPro" id="IPR036890">
    <property type="entry name" value="HATPase_C_sf"/>
</dbReference>
<dbReference type="GO" id="GO:0000155">
    <property type="term" value="F:phosphorelay sensor kinase activity"/>
    <property type="evidence" value="ECO:0007669"/>
    <property type="project" value="InterPro"/>
</dbReference>
<dbReference type="OrthoDB" id="1933776at2"/>
<dbReference type="SMART" id="SM00387">
    <property type="entry name" value="HATPase_c"/>
    <property type="match status" value="1"/>
</dbReference>
<evidence type="ECO:0000256" key="3">
    <source>
        <dbReference type="ARBA" id="ARBA00022553"/>
    </source>
</evidence>
<feature type="transmembrane region" description="Helical" evidence="7">
    <location>
        <begin position="167"/>
        <end position="190"/>
    </location>
</feature>
<evidence type="ECO:0000256" key="4">
    <source>
        <dbReference type="ARBA" id="ARBA00022679"/>
    </source>
</evidence>
<dbReference type="SMART" id="SM00388">
    <property type="entry name" value="HisKA"/>
    <property type="match status" value="1"/>
</dbReference>
<keyword evidence="7" id="KW-0472">Membrane</keyword>
<dbReference type="CDD" id="cd00075">
    <property type="entry name" value="HATPase"/>
    <property type="match status" value="1"/>
</dbReference>
<dbReference type="SUPFAM" id="SSF47384">
    <property type="entry name" value="Homodimeric domain of signal transducing histidine kinase"/>
    <property type="match status" value="1"/>
</dbReference>
<accession>A0A5C6RR16</accession>
<proteinExistence type="predicted"/>
<evidence type="ECO:0000259" key="8">
    <source>
        <dbReference type="PROSITE" id="PS50109"/>
    </source>
</evidence>
<keyword evidence="4" id="KW-0808">Transferase</keyword>
<dbReference type="EC" id="2.7.13.3" evidence="2"/>
<dbReference type="InterPro" id="IPR003594">
    <property type="entry name" value="HATPase_dom"/>
</dbReference>
<dbReference type="SUPFAM" id="SSF55874">
    <property type="entry name" value="ATPase domain of HSP90 chaperone/DNA topoisomerase II/histidine kinase"/>
    <property type="match status" value="1"/>
</dbReference>
<dbReference type="Pfam" id="PF02518">
    <property type="entry name" value="HATPase_c"/>
    <property type="match status" value="1"/>
</dbReference>
<evidence type="ECO:0000256" key="2">
    <source>
        <dbReference type="ARBA" id="ARBA00012438"/>
    </source>
</evidence>
<dbReference type="Gene3D" id="1.10.287.130">
    <property type="match status" value="1"/>
</dbReference>
<feature type="transmembrane region" description="Helical" evidence="7">
    <location>
        <begin position="6"/>
        <end position="28"/>
    </location>
</feature>
<dbReference type="EMBL" id="VOOS01000004">
    <property type="protein sequence ID" value="TXB64791.1"/>
    <property type="molecule type" value="Genomic_DNA"/>
</dbReference>
<dbReference type="InterPro" id="IPR005467">
    <property type="entry name" value="His_kinase_dom"/>
</dbReference>
<keyword evidence="3" id="KW-0597">Phosphoprotein</keyword>
<protein>
    <recommendedName>
        <fullName evidence="2">histidine kinase</fullName>
        <ecNumber evidence="2">2.7.13.3</ecNumber>
    </recommendedName>
</protein>
<dbReference type="AlphaFoldDB" id="A0A5C6RR16"/>
<feature type="coiled-coil region" evidence="6">
    <location>
        <begin position="234"/>
        <end position="278"/>
    </location>
</feature>
<feature type="domain" description="Histidine kinase" evidence="8">
    <location>
        <begin position="205"/>
        <end position="422"/>
    </location>
</feature>
<dbReference type="Pfam" id="PF00512">
    <property type="entry name" value="HisKA"/>
    <property type="match status" value="1"/>
</dbReference>
<dbReference type="Gene3D" id="3.30.565.10">
    <property type="entry name" value="Histidine kinase-like ATPase, C-terminal domain"/>
    <property type="match status" value="1"/>
</dbReference>
<dbReference type="InterPro" id="IPR004358">
    <property type="entry name" value="Sig_transdc_His_kin-like_C"/>
</dbReference>
<dbReference type="FunFam" id="3.30.565.10:FF:000006">
    <property type="entry name" value="Sensor histidine kinase WalK"/>
    <property type="match status" value="1"/>
</dbReference>
<dbReference type="InterPro" id="IPR003661">
    <property type="entry name" value="HisK_dim/P_dom"/>
</dbReference>
<dbReference type="RefSeq" id="WP_147101088.1">
    <property type="nucleotide sequence ID" value="NZ_VOOS01000004.1"/>
</dbReference>